<gene>
    <name evidence="2" type="ORF">HGRIS_010490</name>
</gene>
<evidence type="ECO:0000313" key="3">
    <source>
        <dbReference type="Proteomes" id="UP001556367"/>
    </source>
</evidence>
<feature type="signal peptide" evidence="1">
    <location>
        <begin position="1"/>
        <end position="19"/>
    </location>
</feature>
<keyword evidence="1" id="KW-0732">Signal</keyword>
<feature type="chain" id="PRO_5045123863" evidence="1">
    <location>
        <begin position="20"/>
        <end position="91"/>
    </location>
</feature>
<sequence length="91" mass="10232">MPWRASVTLWMTWTGSAEGVERAPPEAITRCGEITRAANPGLQTQMQEMADVYMAWSLECANMHMGMDSPEQPEEVEEITVVDTYGEFAQF</sequence>
<comment type="caution">
    <text evidence="2">The sequence shown here is derived from an EMBL/GenBank/DDBJ whole genome shotgun (WGS) entry which is preliminary data.</text>
</comment>
<accession>A0ABR3IZE0</accession>
<keyword evidence="3" id="KW-1185">Reference proteome</keyword>
<dbReference type="Proteomes" id="UP001556367">
    <property type="component" value="Unassembled WGS sequence"/>
</dbReference>
<organism evidence="2 3">
    <name type="scientific">Hohenbuehelia grisea</name>
    <dbReference type="NCBI Taxonomy" id="104357"/>
    <lineage>
        <taxon>Eukaryota</taxon>
        <taxon>Fungi</taxon>
        <taxon>Dikarya</taxon>
        <taxon>Basidiomycota</taxon>
        <taxon>Agaricomycotina</taxon>
        <taxon>Agaricomycetes</taxon>
        <taxon>Agaricomycetidae</taxon>
        <taxon>Agaricales</taxon>
        <taxon>Pleurotineae</taxon>
        <taxon>Pleurotaceae</taxon>
        <taxon>Hohenbuehelia</taxon>
    </lineage>
</organism>
<dbReference type="EMBL" id="JASNQZ010000013">
    <property type="protein sequence ID" value="KAL0948689.1"/>
    <property type="molecule type" value="Genomic_DNA"/>
</dbReference>
<protein>
    <submittedName>
        <fullName evidence="2">Uncharacterized protein</fullName>
    </submittedName>
</protein>
<reference evidence="3" key="1">
    <citation type="submission" date="2024-06" db="EMBL/GenBank/DDBJ databases">
        <title>Multi-omics analyses provide insights into the biosynthesis of the anticancer antibiotic pleurotin in Hohenbuehelia grisea.</title>
        <authorList>
            <person name="Weaver J.A."/>
            <person name="Alberti F."/>
        </authorList>
    </citation>
    <scope>NUCLEOTIDE SEQUENCE [LARGE SCALE GENOMIC DNA]</scope>
    <source>
        <strain evidence="3">T-177</strain>
    </source>
</reference>
<proteinExistence type="predicted"/>
<evidence type="ECO:0000256" key="1">
    <source>
        <dbReference type="SAM" id="SignalP"/>
    </source>
</evidence>
<name>A0ABR3IZE0_9AGAR</name>
<evidence type="ECO:0000313" key="2">
    <source>
        <dbReference type="EMBL" id="KAL0948689.1"/>
    </source>
</evidence>